<feature type="compositionally biased region" description="Low complexity" evidence="1">
    <location>
        <begin position="65"/>
        <end position="83"/>
    </location>
</feature>
<feature type="transmembrane region" description="Helical" evidence="2">
    <location>
        <begin position="196"/>
        <end position="224"/>
    </location>
</feature>
<organism evidence="3 4">
    <name type="scientific">Tessaracoccus antarcticus</name>
    <dbReference type="NCBI Taxonomy" id="2479848"/>
    <lineage>
        <taxon>Bacteria</taxon>
        <taxon>Bacillati</taxon>
        <taxon>Actinomycetota</taxon>
        <taxon>Actinomycetes</taxon>
        <taxon>Propionibacteriales</taxon>
        <taxon>Propionibacteriaceae</taxon>
        <taxon>Tessaracoccus</taxon>
    </lineage>
</organism>
<evidence type="ECO:0000256" key="1">
    <source>
        <dbReference type="SAM" id="MobiDB-lite"/>
    </source>
</evidence>
<name>A0A3M0GG67_9ACTN</name>
<evidence type="ECO:0000256" key="2">
    <source>
        <dbReference type="SAM" id="Phobius"/>
    </source>
</evidence>
<dbReference type="RefSeq" id="WP_121901609.1">
    <property type="nucleotide sequence ID" value="NZ_REFW01000002.1"/>
</dbReference>
<sequence length="229" mass="24065">MSDQWNDRGQANDPSQGGYGQQNPGQYGQPYQQQGSYGQQNPQAPYGEQPQNPQAPYGEQPQNPQAPYGEQPQYPQQGQQAWGQNAPMYGNQYGYAAAPVKRPATLGVVGLAVVVVATIVLSIVAWAGGAGFGQFILDVEASGTVYNENDLMNDPMTQAYAQSAMGLVLGALAACVAGLVGWIISIVATAQRRGRGFGIVGIVVGVLSLGIAYAVFMVGLLPAIQQMNG</sequence>
<dbReference type="EMBL" id="REFW01000002">
    <property type="protein sequence ID" value="RMB60129.1"/>
    <property type="molecule type" value="Genomic_DNA"/>
</dbReference>
<dbReference type="AlphaFoldDB" id="A0A3M0GG67"/>
<keyword evidence="4" id="KW-1185">Reference proteome</keyword>
<evidence type="ECO:0000313" key="3">
    <source>
        <dbReference type="EMBL" id="RMB60129.1"/>
    </source>
</evidence>
<feature type="transmembrane region" description="Helical" evidence="2">
    <location>
        <begin position="159"/>
        <end position="184"/>
    </location>
</feature>
<gene>
    <name evidence="3" type="ORF">EAX62_10570</name>
</gene>
<protein>
    <recommendedName>
        <fullName evidence="5">DUF4064 domain-containing protein</fullName>
    </recommendedName>
</protein>
<keyword evidence="2" id="KW-0812">Transmembrane</keyword>
<feature type="compositionally biased region" description="Low complexity" evidence="1">
    <location>
        <begin position="21"/>
        <end position="43"/>
    </location>
</feature>
<feature type="compositionally biased region" description="Polar residues" evidence="1">
    <location>
        <begin position="1"/>
        <end position="13"/>
    </location>
</feature>
<evidence type="ECO:0000313" key="4">
    <source>
        <dbReference type="Proteomes" id="UP000275256"/>
    </source>
</evidence>
<keyword evidence="2" id="KW-0472">Membrane</keyword>
<comment type="caution">
    <text evidence="3">The sequence shown here is derived from an EMBL/GenBank/DDBJ whole genome shotgun (WGS) entry which is preliminary data.</text>
</comment>
<dbReference type="Proteomes" id="UP000275256">
    <property type="component" value="Unassembled WGS sequence"/>
</dbReference>
<accession>A0A3M0GG67</accession>
<feature type="region of interest" description="Disordered" evidence="1">
    <location>
        <begin position="1"/>
        <end position="83"/>
    </location>
</feature>
<feature type="transmembrane region" description="Helical" evidence="2">
    <location>
        <begin position="106"/>
        <end position="127"/>
    </location>
</feature>
<evidence type="ECO:0008006" key="5">
    <source>
        <dbReference type="Google" id="ProtNLM"/>
    </source>
</evidence>
<reference evidence="3 4" key="1">
    <citation type="submission" date="2018-10" db="EMBL/GenBank/DDBJ databases">
        <title>Tessaracoccus antarcticuss sp. nov., isolated from sediment.</title>
        <authorList>
            <person name="Zhou L.Y."/>
            <person name="Du Z.J."/>
        </authorList>
    </citation>
    <scope>NUCLEOTIDE SEQUENCE [LARGE SCALE GENOMIC DNA]</scope>
    <source>
        <strain evidence="3 4">JDX10</strain>
    </source>
</reference>
<keyword evidence="2" id="KW-1133">Transmembrane helix</keyword>
<proteinExistence type="predicted"/>